<proteinExistence type="predicted"/>
<evidence type="ECO:0000256" key="6">
    <source>
        <dbReference type="ARBA" id="ARBA00045869"/>
    </source>
</evidence>
<comment type="subunit">
    <text evidence="2">Homodimer.</text>
</comment>
<dbReference type="OrthoDB" id="9761531at2"/>
<gene>
    <name evidence="9" type="ORF">E4650_09970</name>
    <name evidence="8" type="ORF">SAMN04488588_2127</name>
</gene>
<dbReference type="SUPFAM" id="SSF56281">
    <property type="entry name" value="Metallo-hydrolase/oxidoreductase"/>
    <property type="match status" value="1"/>
</dbReference>
<dbReference type="PANTHER" id="PTHR23200:SF48">
    <property type="entry name" value="METALLO-BETA-LACTAMASE DOMAIN-CONTAINING PROTEIN 1"/>
    <property type="match status" value="1"/>
</dbReference>
<evidence type="ECO:0000313" key="9">
    <source>
        <dbReference type="EMBL" id="TGG86679.1"/>
    </source>
</evidence>
<evidence type="ECO:0000256" key="4">
    <source>
        <dbReference type="ARBA" id="ARBA00032988"/>
    </source>
</evidence>
<evidence type="ECO:0000256" key="2">
    <source>
        <dbReference type="ARBA" id="ARBA00011738"/>
    </source>
</evidence>
<feature type="domain" description="Metallo-beta-lactamase" evidence="7">
    <location>
        <begin position="22"/>
        <end position="200"/>
    </location>
</feature>
<dbReference type="GO" id="GO:0016787">
    <property type="term" value="F:hydrolase activity"/>
    <property type="evidence" value="ECO:0007669"/>
    <property type="project" value="UniProtKB-KW"/>
</dbReference>
<evidence type="ECO:0000256" key="1">
    <source>
        <dbReference type="ARBA" id="ARBA00004514"/>
    </source>
</evidence>
<dbReference type="GO" id="GO:0005829">
    <property type="term" value="C:cytosol"/>
    <property type="evidence" value="ECO:0007669"/>
    <property type="project" value="UniProtKB-SubCell"/>
</dbReference>
<dbReference type="InterPro" id="IPR001279">
    <property type="entry name" value="Metallo-B-lactamas"/>
</dbReference>
<evidence type="ECO:0000259" key="7">
    <source>
        <dbReference type="SMART" id="SM00849"/>
    </source>
</evidence>
<dbReference type="PANTHER" id="PTHR23200">
    <property type="entry name" value="METALLO-BETA-LACTAMASE DOMAIN-CONTAINING PROTEIN 1"/>
    <property type="match status" value="1"/>
</dbReference>
<dbReference type="SMART" id="SM00849">
    <property type="entry name" value="Lactamase_B"/>
    <property type="match status" value="1"/>
</dbReference>
<comment type="catalytic activity">
    <reaction evidence="5">
        <text>a ribonucleotidyl-ribonucleotide-RNA + H2O = a 3'-end ribonucleotide-RNA + a 5'-end 5'-phospho-ribonucleoside-RNA + H(+)</text>
        <dbReference type="Rhea" id="RHEA:68096"/>
        <dbReference type="Rhea" id="RHEA-COMP:15179"/>
        <dbReference type="Rhea" id="RHEA-COMP:17355"/>
        <dbReference type="Rhea" id="RHEA-COMP:17428"/>
        <dbReference type="ChEBI" id="CHEBI:15377"/>
        <dbReference type="ChEBI" id="CHEBI:15378"/>
        <dbReference type="ChEBI" id="CHEBI:74896"/>
        <dbReference type="ChEBI" id="CHEBI:138282"/>
        <dbReference type="ChEBI" id="CHEBI:173118"/>
    </reaction>
    <physiologicalReaction direction="left-to-right" evidence="5">
        <dbReference type="Rhea" id="RHEA:68097"/>
    </physiologicalReaction>
</comment>
<dbReference type="InterPro" id="IPR039344">
    <property type="entry name" value="MBLAC1"/>
</dbReference>
<comment type="subcellular location">
    <subcellularLocation>
        <location evidence="1">Cytoplasm</location>
        <location evidence="1">Cytosol</location>
    </subcellularLocation>
</comment>
<comment type="function">
    <text evidence="6">Endoribonuclease that catalyzes the hydrolysis of histone-coding pre-mRNA 3'-end. Involved in histone pre-mRNA processing during the S-phase of the cell cycle, which is required for entering/progressing through S-phase. Cleaves histone pre-mRNA at a major and a minor cleavage site after the 5'-ACCCA-3' and the 5'-ACCCACA-3' sequence, respectively, and located downstream of the stem-loop. May require the presence of the HDE element located at the histone pre-RNA 3'-end to avoid non-specific cleavage.</text>
</comment>
<evidence type="ECO:0000256" key="5">
    <source>
        <dbReference type="ARBA" id="ARBA00044690"/>
    </source>
</evidence>
<dbReference type="AlphaFoldDB" id="A0A1G6QMR0"/>
<name>A0A1G6QMR0_9BACT</name>
<dbReference type="Proteomes" id="UP000297288">
    <property type="component" value="Unassembled WGS sequence"/>
</dbReference>
<protein>
    <recommendedName>
        <fullName evidence="3">Metallo-beta-lactamase domain-containing protein 1</fullName>
    </recommendedName>
    <alternativeName>
        <fullName evidence="4">Endoribonuclease MBLAC1</fullName>
    </alternativeName>
</protein>
<sequence>MKLDVILPGSTIWIPERVQGSYSTVAMLYDESHKILIDPSHEGSMRFLEEQFNERNLKPEEITEVLLTHFHLDHAANSKFFKNASVYVHEKYRNKPYSNFGIFSGQAYQEMYDQVSKRDILIKDGDRLFDCIDVIYTPYHSSEHCSFFVETDNMGKVFFPGDICMTRIELYDVLRGLRTDKVAEIVKEYYDKSDYIIFTHDSPYRIDK</sequence>
<accession>A0A1G6QMR0</accession>
<keyword evidence="9" id="KW-0378">Hydrolase</keyword>
<dbReference type="InterPro" id="IPR036866">
    <property type="entry name" value="RibonucZ/Hydroxyglut_hydro"/>
</dbReference>
<dbReference type="Pfam" id="PF00753">
    <property type="entry name" value="Lactamase_B"/>
    <property type="match status" value="1"/>
</dbReference>
<organism evidence="8 10">
    <name type="scientific">Geotoga petraea</name>
    <dbReference type="NCBI Taxonomy" id="28234"/>
    <lineage>
        <taxon>Bacteria</taxon>
        <taxon>Thermotogati</taxon>
        <taxon>Thermotogota</taxon>
        <taxon>Thermotogae</taxon>
        <taxon>Petrotogales</taxon>
        <taxon>Petrotogaceae</taxon>
        <taxon>Geotoga</taxon>
    </lineage>
</organism>
<dbReference type="Gene3D" id="3.60.15.10">
    <property type="entry name" value="Ribonuclease Z/Hydroxyacylglutathione hydrolase-like"/>
    <property type="match status" value="1"/>
</dbReference>
<dbReference type="RefSeq" id="WP_091405816.1">
    <property type="nucleotide sequence ID" value="NZ_FMYV01000014.1"/>
</dbReference>
<dbReference type="EMBL" id="SRME01000010">
    <property type="protein sequence ID" value="TGG86679.1"/>
    <property type="molecule type" value="Genomic_DNA"/>
</dbReference>
<dbReference type="EMBL" id="FMYV01000014">
    <property type="protein sequence ID" value="SDC93662.1"/>
    <property type="molecule type" value="Genomic_DNA"/>
</dbReference>
<dbReference type="STRING" id="28234.SAMN04488588_2127"/>
<evidence type="ECO:0000313" key="8">
    <source>
        <dbReference type="EMBL" id="SDC93662.1"/>
    </source>
</evidence>
<evidence type="ECO:0000313" key="11">
    <source>
        <dbReference type="Proteomes" id="UP000297288"/>
    </source>
</evidence>
<evidence type="ECO:0000256" key="3">
    <source>
        <dbReference type="ARBA" id="ARBA00014856"/>
    </source>
</evidence>
<reference evidence="8 10" key="1">
    <citation type="submission" date="2016-10" db="EMBL/GenBank/DDBJ databases">
        <authorList>
            <person name="de Groot N.N."/>
        </authorList>
    </citation>
    <scope>NUCLEOTIDE SEQUENCE [LARGE SCALE GENOMIC DNA]</scope>
    <source>
        <strain evidence="8 10">WG14</strain>
    </source>
</reference>
<dbReference type="Proteomes" id="UP000199322">
    <property type="component" value="Unassembled WGS sequence"/>
</dbReference>
<evidence type="ECO:0000313" key="10">
    <source>
        <dbReference type="Proteomes" id="UP000199322"/>
    </source>
</evidence>
<reference evidence="9 11" key="2">
    <citation type="submission" date="2019-04" db="EMBL/GenBank/DDBJ databases">
        <title>Draft genome sequence data and analysis of a Fermenting Bacterium, Geotoga petraea strain HO-Geo1, isolated from heavy-oil petroleum reservoir in Russia.</title>
        <authorList>
            <person name="Grouzdev D.S."/>
            <person name="Semenova E.M."/>
            <person name="Sokolova D.S."/>
            <person name="Tourova T.P."/>
            <person name="Poltaraus A.B."/>
            <person name="Nazina T.N."/>
        </authorList>
    </citation>
    <scope>NUCLEOTIDE SEQUENCE [LARGE SCALE GENOMIC DNA]</scope>
    <source>
        <strain evidence="9 11">HO-Geo1</strain>
    </source>
</reference>
<keyword evidence="10" id="KW-1185">Reference proteome</keyword>